<protein>
    <submittedName>
        <fullName evidence="1">Uncharacterized protein</fullName>
    </submittedName>
</protein>
<proteinExistence type="predicted"/>
<reference evidence="1" key="1">
    <citation type="journal article" date="2006" name="Proc. Natl. Acad. Sci. U.S.A.">
        <title>Presence/absence polymorphism for alternative pathogenicity islands in Pseudomonas viridiflava, a pathogen of Arabidopsis.</title>
        <authorList>
            <person name="Araki H."/>
            <person name="Tian D."/>
            <person name="Goss E.M."/>
            <person name="Jakob K."/>
            <person name="Halldorsdottir S.S."/>
            <person name="Kreitman M."/>
            <person name="Bergelson J."/>
        </authorList>
    </citation>
    <scope>NUCLEOTIDE SEQUENCE</scope>
    <source>
        <strain evidence="1">ME3.1b</strain>
    </source>
</reference>
<name>I6LCG8_PSEVI</name>
<evidence type="ECO:0000313" key="1">
    <source>
        <dbReference type="EMBL" id="AAT96074.1"/>
    </source>
</evidence>
<sequence length="202" mass="23048">MSHRTSSLAGPFLDSYGVGFRLYRKDEINWKHRTIAGVSWNGQEQEAFFFNAEGIALPLKADPWRLPEWIRQHAVRREFASVHGDGYFAMKEGRRKALKAAGLNDWVTYWLVDQSGGFANDAEVWQRHVDADLATERAGCETVHTEMRLQSDRAGYIQQCVAERLEHLAVTHRRRCAEDKKILAWLKGEVPPPLFAKDGNAP</sequence>
<organism evidence="1">
    <name type="scientific">Pseudomonas viridiflava</name>
    <name type="common">Phytomonas viridiflava</name>
    <dbReference type="NCBI Taxonomy" id="33069"/>
    <lineage>
        <taxon>Bacteria</taxon>
        <taxon>Pseudomonadati</taxon>
        <taxon>Pseudomonadota</taxon>
        <taxon>Gammaproteobacteria</taxon>
        <taxon>Pseudomonadales</taxon>
        <taxon>Pseudomonadaceae</taxon>
        <taxon>Pseudomonas</taxon>
    </lineage>
</organism>
<dbReference type="AlphaFoldDB" id="I6LCG8"/>
<dbReference type="EMBL" id="AY597275">
    <property type="protein sequence ID" value="AAT96074.1"/>
    <property type="molecule type" value="Genomic_DNA"/>
</dbReference>
<accession>I6LCG8</accession>